<proteinExistence type="predicted"/>
<dbReference type="AlphaFoldDB" id="A0AAD7C952"/>
<dbReference type="EMBL" id="JARKIF010000004">
    <property type="protein sequence ID" value="KAJ7641157.1"/>
    <property type="molecule type" value="Genomic_DNA"/>
</dbReference>
<keyword evidence="3" id="KW-1185">Reference proteome</keyword>
<protein>
    <submittedName>
        <fullName evidence="2">Uncharacterized protein</fullName>
    </submittedName>
</protein>
<feature type="region of interest" description="Disordered" evidence="1">
    <location>
        <begin position="30"/>
        <end position="54"/>
    </location>
</feature>
<gene>
    <name evidence="2" type="ORF">FB45DRAFT_1021936</name>
</gene>
<organism evidence="2 3">
    <name type="scientific">Roridomyces roridus</name>
    <dbReference type="NCBI Taxonomy" id="1738132"/>
    <lineage>
        <taxon>Eukaryota</taxon>
        <taxon>Fungi</taxon>
        <taxon>Dikarya</taxon>
        <taxon>Basidiomycota</taxon>
        <taxon>Agaricomycotina</taxon>
        <taxon>Agaricomycetes</taxon>
        <taxon>Agaricomycetidae</taxon>
        <taxon>Agaricales</taxon>
        <taxon>Marasmiineae</taxon>
        <taxon>Mycenaceae</taxon>
        <taxon>Roridomyces</taxon>
    </lineage>
</organism>
<dbReference type="Proteomes" id="UP001221142">
    <property type="component" value="Unassembled WGS sequence"/>
</dbReference>
<accession>A0AAD7C952</accession>
<sequence>MPWSGQYRACSAADMDVRAYRAKKKFATFKSEEGHKRTRTDDGDVSTRKSARGTDEGTCWKQFEAYLVGKNKEYGDNLKSPGWSRFIAELVAKERGLFPNDQISLIPVTEPVAAGRAQHPAAEGSQPRMFPPPRVNAAMQPGPAGYQLAPLQFQPGPSTGMGLSLPSMASLGDHLVHLK</sequence>
<evidence type="ECO:0000313" key="2">
    <source>
        <dbReference type="EMBL" id="KAJ7641157.1"/>
    </source>
</evidence>
<comment type="caution">
    <text evidence="2">The sequence shown here is derived from an EMBL/GenBank/DDBJ whole genome shotgun (WGS) entry which is preliminary data.</text>
</comment>
<evidence type="ECO:0000313" key="3">
    <source>
        <dbReference type="Proteomes" id="UP001221142"/>
    </source>
</evidence>
<evidence type="ECO:0000256" key="1">
    <source>
        <dbReference type="SAM" id="MobiDB-lite"/>
    </source>
</evidence>
<name>A0AAD7C952_9AGAR</name>
<reference evidence="2" key="1">
    <citation type="submission" date="2023-03" db="EMBL/GenBank/DDBJ databases">
        <title>Massive genome expansion in bonnet fungi (Mycena s.s.) driven by repeated elements and novel gene families across ecological guilds.</title>
        <authorList>
            <consortium name="Lawrence Berkeley National Laboratory"/>
            <person name="Harder C.B."/>
            <person name="Miyauchi S."/>
            <person name="Viragh M."/>
            <person name="Kuo A."/>
            <person name="Thoen E."/>
            <person name="Andreopoulos B."/>
            <person name="Lu D."/>
            <person name="Skrede I."/>
            <person name="Drula E."/>
            <person name="Henrissat B."/>
            <person name="Morin E."/>
            <person name="Kohler A."/>
            <person name="Barry K."/>
            <person name="LaButti K."/>
            <person name="Morin E."/>
            <person name="Salamov A."/>
            <person name="Lipzen A."/>
            <person name="Mereny Z."/>
            <person name="Hegedus B."/>
            <person name="Baldrian P."/>
            <person name="Stursova M."/>
            <person name="Weitz H."/>
            <person name="Taylor A."/>
            <person name="Grigoriev I.V."/>
            <person name="Nagy L.G."/>
            <person name="Martin F."/>
            <person name="Kauserud H."/>
        </authorList>
    </citation>
    <scope>NUCLEOTIDE SEQUENCE</scope>
    <source>
        <strain evidence="2">9284</strain>
    </source>
</reference>